<protein>
    <recommendedName>
        <fullName evidence="2">7TM GPCR serpentine receptor class x (Srx) domain-containing protein</fullName>
    </recommendedName>
</protein>
<dbReference type="SUPFAM" id="SSF81321">
    <property type="entry name" value="Family A G protein-coupled receptor-like"/>
    <property type="match status" value="1"/>
</dbReference>
<dbReference type="PANTHER" id="PTHR22718">
    <property type="entry name" value="SERPENTINE RECEPTOR, CLASS X"/>
    <property type="match status" value="1"/>
</dbReference>
<feature type="transmembrane region" description="Helical" evidence="1">
    <location>
        <begin position="85"/>
        <end position="108"/>
    </location>
</feature>
<keyword evidence="1" id="KW-0472">Membrane</keyword>
<name>A0AAV5VEP1_9BILA</name>
<keyword evidence="1" id="KW-1133">Transmembrane helix</keyword>
<feature type="transmembrane region" description="Helical" evidence="1">
    <location>
        <begin position="45"/>
        <end position="65"/>
    </location>
</feature>
<proteinExistence type="predicted"/>
<feature type="transmembrane region" description="Helical" evidence="1">
    <location>
        <begin position="12"/>
        <end position="33"/>
    </location>
</feature>
<dbReference type="PANTHER" id="PTHR22718:SF11">
    <property type="entry name" value="7TM GPCR SERPENTINE RECEPTOR CLASS X (SRX) DOMAIN-CONTAINING PROTEIN"/>
    <property type="match status" value="1"/>
</dbReference>
<gene>
    <name evidence="3" type="ORF">PFISCL1PPCAC_8347</name>
</gene>
<feature type="transmembrane region" description="Helical" evidence="1">
    <location>
        <begin position="129"/>
        <end position="151"/>
    </location>
</feature>
<evidence type="ECO:0000313" key="4">
    <source>
        <dbReference type="Proteomes" id="UP001432322"/>
    </source>
</evidence>
<reference evidence="3" key="1">
    <citation type="submission" date="2023-10" db="EMBL/GenBank/DDBJ databases">
        <title>Genome assembly of Pristionchus species.</title>
        <authorList>
            <person name="Yoshida K."/>
            <person name="Sommer R.J."/>
        </authorList>
    </citation>
    <scope>NUCLEOTIDE SEQUENCE</scope>
    <source>
        <strain evidence="3">RS5133</strain>
    </source>
</reference>
<dbReference type="Pfam" id="PF10328">
    <property type="entry name" value="7TM_GPCR_Srx"/>
    <property type="match status" value="1"/>
</dbReference>
<sequence length="203" mass="22819">MVADAISYVSGSVFGILAVIGLLLNITVMVAMYRGRLFSSKFSPVYILSAQTILVDTLLLFVHLGYHSPSVAIQSSLFSPQSQPIALAILNATFMYCWYHNSLSHLLVSLNRFLVIVFNQYTVFTRKKTILLCIVQHLLALTLSITSQFLLPCCEFCFSYVVFSYQYITKPNIENYSNEFIDLPLNSASSIVSMIAYSTSRFE</sequence>
<dbReference type="AlphaFoldDB" id="A0AAV5VEP1"/>
<evidence type="ECO:0000259" key="2">
    <source>
        <dbReference type="Pfam" id="PF10328"/>
    </source>
</evidence>
<organism evidence="3 4">
    <name type="scientific">Pristionchus fissidentatus</name>
    <dbReference type="NCBI Taxonomy" id="1538716"/>
    <lineage>
        <taxon>Eukaryota</taxon>
        <taxon>Metazoa</taxon>
        <taxon>Ecdysozoa</taxon>
        <taxon>Nematoda</taxon>
        <taxon>Chromadorea</taxon>
        <taxon>Rhabditida</taxon>
        <taxon>Rhabditina</taxon>
        <taxon>Diplogasteromorpha</taxon>
        <taxon>Diplogasteroidea</taxon>
        <taxon>Neodiplogasteridae</taxon>
        <taxon>Pristionchus</taxon>
    </lineage>
</organism>
<dbReference type="Gene3D" id="1.20.1070.10">
    <property type="entry name" value="Rhodopsin 7-helix transmembrane proteins"/>
    <property type="match status" value="1"/>
</dbReference>
<accession>A0AAV5VEP1</accession>
<keyword evidence="1" id="KW-0812">Transmembrane</keyword>
<comment type="caution">
    <text evidence="3">The sequence shown here is derived from an EMBL/GenBank/DDBJ whole genome shotgun (WGS) entry which is preliminary data.</text>
</comment>
<dbReference type="EMBL" id="BTSY01000002">
    <property type="protein sequence ID" value="GMT17050.1"/>
    <property type="molecule type" value="Genomic_DNA"/>
</dbReference>
<feature type="domain" description="7TM GPCR serpentine receptor class x (Srx)" evidence="2">
    <location>
        <begin position="17"/>
        <end position="194"/>
    </location>
</feature>
<keyword evidence="4" id="KW-1185">Reference proteome</keyword>
<evidence type="ECO:0000256" key="1">
    <source>
        <dbReference type="SAM" id="Phobius"/>
    </source>
</evidence>
<evidence type="ECO:0000313" key="3">
    <source>
        <dbReference type="EMBL" id="GMT17050.1"/>
    </source>
</evidence>
<dbReference type="Proteomes" id="UP001432322">
    <property type="component" value="Unassembled WGS sequence"/>
</dbReference>
<dbReference type="InterPro" id="IPR019430">
    <property type="entry name" value="7TM_GPCR_serpentine_rcpt_Srx"/>
</dbReference>